<evidence type="ECO:0000256" key="1">
    <source>
        <dbReference type="ARBA" id="ARBA00003670"/>
    </source>
</evidence>
<dbReference type="GO" id="GO:0005829">
    <property type="term" value="C:cytosol"/>
    <property type="evidence" value="ECO:0007669"/>
    <property type="project" value="TreeGrafter"/>
</dbReference>
<keyword evidence="6" id="KW-0670">Pyruvate</keyword>
<dbReference type="Gene3D" id="1.20.1440.90">
    <property type="entry name" value="Phosphoenolpyruvate/pyruvate domain"/>
    <property type="match status" value="1"/>
</dbReference>
<dbReference type="AlphaFoldDB" id="A0A6I5NH76"/>
<name>A0A6I5NH76_9BIFI</name>
<reference evidence="6 7" key="1">
    <citation type="submission" date="2019-09" db="EMBL/GenBank/DDBJ databases">
        <title>Phylogenetic characterization of a novel taxon of the genus Bifidobacterium: Bifidobacterium choloepi sp. nov.</title>
        <authorList>
            <person name="Modesto M."/>
            <person name="Satti M."/>
        </authorList>
    </citation>
    <scope>NUCLEOTIDE SEQUENCE [LARGE SCALE GENOMIC DNA]</scope>
    <source>
        <strain evidence="6 7">BRDM6</strain>
    </source>
</reference>
<evidence type="ECO:0000256" key="3">
    <source>
        <dbReference type="ARBA" id="ARBA00048995"/>
    </source>
</evidence>
<comment type="catalytic activity">
    <reaction evidence="3">
        <text>oxaloacetate + phosphate = phosphoenolpyruvate + hydrogencarbonate</text>
        <dbReference type="Rhea" id="RHEA:28370"/>
        <dbReference type="ChEBI" id="CHEBI:16452"/>
        <dbReference type="ChEBI" id="CHEBI:17544"/>
        <dbReference type="ChEBI" id="CHEBI:43474"/>
        <dbReference type="ChEBI" id="CHEBI:58702"/>
        <dbReference type="EC" id="4.1.1.31"/>
    </reaction>
</comment>
<dbReference type="Pfam" id="PF00311">
    <property type="entry name" value="PEPcase"/>
    <property type="match status" value="2"/>
</dbReference>
<protein>
    <recommendedName>
        <fullName evidence="2">Phosphoenolpyruvate carboxylase</fullName>
    </recommendedName>
</protein>
<feature type="active site" evidence="5">
    <location>
        <position position="597"/>
    </location>
</feature>
<dbReference type="InterPro" id="IPR033129">
    <property type="entry name" value="PEPCASE_His_AS"/>
</dbReference>
<dbReference type="Proteomes" id="UP000469292">
    <property type="component" value="Unassembled WGS sequence"/>
</dbReference>
<comment type="caution">
    <text evidence="6">The sequence shown here is derived from an EMBL/GenBank/DDBJ whole genome shotgun (WGS) entry which is preliminary data.</text>
</comment>
<dbReference type="EMBL" id="VYSG01000005">
    <property type="protein sequence ID" value="NEG70574.1"/>
    <property type="molecule type" value="Genomic_DNA"/>
</dbReference>
<dbReference type="PROSITE" id="PS00781">
    <property type="entry name" value="PEPCASE_1"/>
    <property type="match status" value="1"/>
</dbReference>
<dbReference type="InterPro" id="IPR015813">
    <property type="entry name" value="Pyrv/PenolPyrv_kinase-like_dom"/>
</dbReference>
<feature type="active site" evidence="4">
    <location>
        <position position="198"/>
    </location>
</feature>
<evidence type="ECO:0000256" key="2">
    <source>
        <dbReference type="ARBA" id="ARBA00022419"/>
    </source>
</evidence>
<comment type="function">
    <text evidence="1">Forms oxaloacetate, a four-carbon dicarboxylic acid source for the tricarboxylic acid cycle.</text>
</comment>
<dbReference type="GO" id="GO:0008964">
    <property type="term" value="F:phosphoenolpyruvate carboxylase activity"/>
    <property type="evidence" value="ECO:0007669"/>
    <property type="project" value="UniProtKB-EC"/>
</dbReference>
<dbReference type="GO" id="GO:0015977">
    <property type="term" value="P:carbon fixation"/>
    <property type="evidence" value="ECO:0007669"/>
    <property type="project" value="InterPro"/>
</dbReference>
<evidence type="ECO:0000313" key="6">
    <source>
        <dbReference type="EMBL" id="NEG70574.1"/>
    </source>
</evidence>
<dbReference type="GO" id="GO:0006099">
    <property type="term" value="P:tricarboxylic acid cycle"/>
    <property type="evidence" value="ECO:0007669"/>
    <property type="project" value="InterPro"/>
</dbReference>
<evidence type="ECO:0000256" key="4">
    <source>
        <dbReference type="PROSITE-ProRule" id="PRU10111"/>
    </source>
</evidence>
<dbReference type="PANTHER" id="PTHR30523">
    <property type="entry name" value="PHOSPHOENOLPYRUVATE CARBOXYLASE"/>
    <property type="match status" value="1"/>
</dbReference>
<dbReference type="SUPFAM" id="SSF51621">
    <property type="entry name" value="Phosphoenolpyruvate/pyruvate domain"/>
    <property type="match status" value="1"/>
</dbReference>
<dbReference type="PANTHER" id="PTHR30523:SF6">
    <property type="entry name" value="PHOSPHOENOLPYRUVATE CARBOXYLASE"/>
    <property type="match status" value="1"/>
</dbReference>
<dbReference type="PROSITE" id="PS00393">
    <property type="entry name" value="PEPCASE_2"/>
    <property type="match status" value="1"/>
</dbReference>
<evidence type="ECO:0000256" key="5">
    <source>
        <dbReference type="PROSITE-ProRule" id="PRU10112"/>
    </source>
</evidence>
<evidence type="ECO:0000313" key="7">
    <source>
        <dbReference type="Proteomes" id="UP000469292"/>
    </source>
</evidence>
<proteinExistence type="predicted"/>
<dbReference type="PRINTS" id="PR00150">
    <property type="entry name" value="PEPCARBXLASE"/>
</dbReference>
<keyword evidence="7" id="KW-1185">Reference proteome</keyword>
<gene>
    <name evidence="6" type="ORF">F6S87_08210</name>
</gene>
<accession>A0A6I5NH76</accession>
<sequence>MTDQEQAALDANVRDNANAGAGEQINPADQTIISSGHGHKGPEEQALPESLQANMDLCLSILRDVLREYDEDLLKSFDTVRGYAVDASAERFSGILADTHPERNDLEMAVKTIDAMNLHDAQLLARAFATYFHLANLCEENYRVSVLHEREAEVSEDSAIDPVNEMTKAYHQLIAECGPAKAKELLEQLEFHPVFTAHPTEARRKAVEGKIRRISQLLSAHNMLGGSDKKENDRRLYNEIDALFRTSPIALKKPTPVEEADTILDIFDNTLFKTIPQVYRRFDDWVLGDKAGLVEPVCPAFFKPGSWIGSDRDGNPNVTAKVSRQVARKFSDHVIAALEEATRNVGRNMTMESETTPASDELKALWNHQKEISERLTGKASLISTKELHRAVLLVMADRLHYTIKRDTDLMYHSCEDFLADLHTVQRSLAAAGANRAAYGPLQDLIWQTETFGFHMVEMEFRQHSVVHSRALDDIREHGLHGERGPLQPMTHEVLDTFRALGAIQKRNGQKAARRYIISFTKDARNIRDVYELNRLAFANPEDCPVIDVIPLFEQLEDLENSVNVLDEMLKIPEVQARLKATGRKMEVMLGYSDSAKDAGPTTATLALHTAQQRIAQWAEDNDIDLTLFHGRGGAVGRGGGPANRAVLAQPAGSVKCRFKLTEQGEVIFARYGNPVLAIRHVESVAAATLLQSAPSVEQMNTKMTEKYADLAASLNETSHEKYLDLLHTPDFTPWFSTVTPLTEVGLLPIGSRPAKRGLGAKSLDDLRTIPWIFSWAQARINLAAWYGLGSACEKFGDLETLREAYEEWPLFSTFIDNIEMSLAKTDERIAKMYLALGDRDDLRDKVLDEMELTRRWILKIVGDEWPLQHRHVLGQAIRVRSPYVDALSVTQVLALRSLRKKVDKEELSESQQAGFIYLILCTVSGVAAGLQNTG</sequence>
<dbReference type="InterPro" id="IPR021135">
    <property type="entry name" value="PEP_COase"/>
</dbReference>
<dbReference type="InterPro" id="IPR018129">
    <property type="entry name" value="PEP_COase_Lys_AS"/>
</dbReference>
<organism evidence="6 7">
    <name type="scientific">Bifidobacterium choloepi</name>
    <dbReference type="NCBI Taxonomy" id="2614131"/>
    <lineage>
        <taxon>Bacteria</taxon>
        <taxon>Bacillati</taxon>
        <taxon>Actinomycetota</taxon>
        <taxon>Actinomycetes</taxon>
        <taxon>Bifidobacteriales</taxon>
        <taxon>Bifidobacteriaceae</taxon>
        <taxon>Bifidobacterium</taxon>
    </lineage>
</organism>